<evidence type="ECO:0000256" key="1">
    <source>
        <dbReference type="SAM" id="Phobius"/>
    </source>
</evidence>
<comment type="caution">
    <text evidence="2">The sequence shown here is derived from an EMBL/GenBank/DDBJ whole genome shotgun (WGS) entry which is preliminary data.</text>
</comment>
<proteinExistence type="predicted"/>
<evidence type="ECO:0000313" key="2">
    <source>
        <dbReference type="EMBL" id="KAJ9151308.1"/>
    </source>
</evidence>
<gene>
    <name evidence="2" type="ORF">NKR23_g3284</name>
</gene>
<organism evidence="2 3">
    <name type="scientific">Pleurostoma richardsiae</name>
    <dbReference type="NCBI Taxonomy" id="41990"/>
    <lineage>
        <taxon>Eukaryota</taxon>
        <taxon>Fungi</taxon>
        <taxon>Dikarya</taxon>
        <taxon>Ascomycota</taxon>
        <taxon>Pezizomycotina</taxon>
        <taxon>Sordariomycetes</taxon>
        <taxon>Sordariomycetidae</taxon>
        <taxon>Calosphaeriales</taxon>
        <taxon>Pleurostomataceae</taxon>
        <taxon>Pleurostoma</taxon>
    </lineage>
</organism>
<keyword evidence="3" id="KW-1185">Reference proteome</keyword>
<keyword evidence="1" id="KW-1133">Transmembrane helix</keyword>
<dbReference type="Proteomes" id="UP001174694">
    <property type="component" value="Unassembled WGS sequence"/>
</dbReference>
<keyword evidence="1" id="KW-0472">Membrane</keyword>
<name>A0AA38VX71_9PEZI</name>
<keyword evidence="1" id="KW-0812">Transmembrane</keyword>
<accession>A0AA38VX71</accession>
<feature type="transmembrane region" description="Helical" evidence="1">
    <location>
        <begin position="31"/>
        <end position="60"/>
    </location>
</feature>
<dbReference type="EMBL" id="JANBVO010000006">
    <property type="protein sequence ID" value="KAJ9151308.1"/>
    <property type="molecule type" value="Genomic_DNA"/>
</dbReference>
<reference evidence="2" key="1">
    <citation type="submission" date="2022-07" db="EMBL/GenBank/DDBJ databases">
        <title>Fungi with potential for degradation of polypropylene.</title>
        <authorList>
            <person name="Gostincar C."/>
        </authorList>
    </citation>
    <scope>NUCLEOTIDE SEQUENCE</scope>
    <source>
        <strain evidence="2">EXF-13308</strain>
    </source>
</reference>
<sequence>MLSLQDIVAFLQSRIMALSLVPDEYASVVRLISWFFLTLGLATGIPIASLIVFDFFLWIYRLNRPKPPRKSQRRQSLSHPVTT</sequence>
<evidence type="ECO:0000313" key="3">
    <source>
        <dbReference type="Proteomes" id="UP001174694"/>
    </source>
</evidence>
<protein>
    <submittedName>
        <fullName evidence="2">Uncharacterized protein</fullName>
    </submittedName>
</protein>
<dbReference type="AlphaFoldDB" id="A0AA38VX71"/>